<keyword evidence="1" id="KW-0547">Nucleotide-binding</keyword>
<accession>A0A2A9E0G6</accession>
<proteinExistence type="predicted"/>
<dbReference type="InterPro" id="IPR027417">
    <property type="entry name" value="P-loop_NTPase"/>
</dbReference>
<organism evidence="5 6">
    <name type="scientific">Sanguibacter antarcticus</name>
    <dbReference type="NCBI Taxonomy" id="372484"/>
    <lineage>
        <taxon>Bacteria</taxon>
        <taxon>Bacillati</taxon>
        <taxon>Actinomycetota</taxon>
        <taxon>Actinomycetes</taxon>
        <taxon>Micrococcales</taxon>
        <taxon>Sanguibacteraceae</taxon>
        <taxon>Sanguibacter</taxon>
    </lineage>
</organism>
<dbReference type="RefSeq" id="WP_098453721.1">
    <property type="nucleotide sequence ID" value="NZ_PDJG01000001.1"/>
</dbReference>
<dbReference type="PANTHER" id="PTHR32309">
    <property type="entry name" value="TYROSINE-PROTEIN KINASE"/>
    <property type="match status" value="1"/>
</dbReference>
<keyword evidence="4" id="KW-1133">Transmembrane helix</keyword>
<dbReference type="InterPro" id="IPR005702">
    <property type="entry name" value="Wzc-like_C"/>
</dbReference>
<evidence type="ECO:0000256" key="1">
    <source>
        <dbReference type="ARBA" id="ARBA00022741"/>
    </source>
</evidence>
<evidence type="ECO:0000313" key="5">
    <source>
        <dbReference type="EMBL" id="PFG32333.1"/>
    </source>
</evidence>
<dbReference type="Proteomes" id="UP000225548">
    <property type="component" value="Unassembled WGS sequence"/>
</dbReference>
<evidence type="ECO:0000313" key="6">
    <source>
        <dbReference type="Proteomes" id="UP000225548"/>
    </source>
</evidence>
<feature type="transmembrane region" description="Helical" evidence="4">
    <location>
        <begin position="12"/>
        <end position="33"/>
    </location>
</feature>
<sequence length="579" mass="59648">MTLTELVRTLWVGRWFVAAAVFLGLCAGGAYLATREVPFHSVATVQFRIDTPAAATVSPPVVTIDPVDVTSAKVAERAAEILGDGSQPLDLTASVDASHDPVTARVTIGAQALSDERSADVANAFADAYVEYVDARWEAELTTLEANMESTRTRALDLQAEMLASPADPIVAADLDAVLSSYGALAAQQNIAAGLGSPAALAQAAGGGTPIGMGAASVLLLALLAGVFLGCGLALLRRALDSTISTAKLARATAGAPVLAELADVRRSAQTAALAGLLPVDGRSATPFTESIRELRTSIQAAKEGAALTIVVSATEPDAPRSFIVANLAASWALSGRDTIVMSGDLRRSDLEDLLPAPDGWEPTRTPGWGQGDLEPVHLHREDGPVLGTLRPTAVNGLRYLPAPTTSLDPADYLASAAARRMIDQVRAAGQVVIIDAPPVLAAADAIILGGYTDGVVLVATVGHTDRSVLEDAASRLAGANVTLIGVALHGRTADKRMTYTSTYAPEQPDAVASETVPDVPVPSDAVPDLAVPDLAVPSDAVPDVIVPARPPRRLDRGRHGGQVREAEPAARSGSRAAG</sequence>
<keyword evidence="4" id="KW-0812">Transmembrane</keyword>
<protein>
    <submittedName>
        <fullName evidence="5">Mrp family chromosome partitioning ATPase</fullName>
    </submittedName>
</protein>
<keyword evidence="6" id="KW-1185">Reference proteome</keyword>
<dbReference type="AlphaFoldDB" id="A0A2A9E0G6"/>
<name>A0A2A9E0G6_9MICO</name>
<dbReference type="PANTHER" id="PTHR32309:SF31">
    <property type="entry name" value="CAPSULAR EXOPOLYSACCHARIDE FAMILY"/>
    <property type="match status" value="1"/>
</dbReference>
<feature type="compositionally biased region" description="Basic and acidic residues" evidence="3">
    <location>
        <begin position="553"/>
        <end position="569"/>
    </location>
</feature>
<evidence type="ECO:0000256" key="2">
    <source>
        <dbReference type="ARBA" id="ARBA00022840"/>
    </source>
</evidence>
<keyword evidence="2" id="KW-0067">ATP-binding</keyword>
<evidence type="ECO:0000256" key="4">
    <source>
        <dbReference type="SAM" id="Phobius"/>
    </source>
</evidence>
<evidence type="ECO:0000256" key="3">
    <source>
        <dbReference type="SAM" id="MobiDB-lite"/>
    </source>
</evidence>
<reference evidence="5 6" key="1">
    <citation type="submission" date="2017-10" db="EMBL/GenBank/DDBJ databases">
        <title>Sequencing the genomes of 1000 actinobacteria strains.</title>
        <authorList>
            <person name="Klenk H.-P."/>
        </authorList>
    </citation>
    <scope>NUCLEOTIDE SEQUENCE [LARGE SCALE GENOMIC DNA]</scope>
    <source>
        <strain evidence="5 6">DSM 18966</strain>
    </source>
</reference>
<dbReference type="Gene3D" id="3.40.50.300">
    <property type="entry name" value="P-loop containing nucleotide triphosphate hydrolases"/>
    <property type="match status" value="1"/>
</dbReference>
<feature type="transmembrane region" description="Helical" evidence="4">
    <location>
        <begin position="218"/>
        <end position="236"/>
    </location>
</feature>
<comment type="caution">
    <text evidence="5">The sequence shown here is derived from an EMBL/GenBank/DDBJ whole genome shotgun (WGS) entry which is preliminary data.</text>
</comment>
<dbReference type="OrthoDB" id="9812433at2"/>
<keyword evidence="4" id="KW-0472">Membrane</keyword>
<dbReference type="CDD" id="cd05387">
    <property type="entry name" value="BY-kinase"/>
    <property type="match status" value="1"/>
</dbReference>
<dbReference type="SUPFAM" id="SSF52540">
    <property type="entry name" value="P-loop containing nucleoside triphosphate hydrolases"/>
    <property type="match status" value="1"/>
</dbReference>
<dbReference type="EMBL" id="PDJG01000001">
    <property type="protein sequence ID" value="PFG32333.1"/>
    <property type="molecule type" value="Genomic_DNA"/>
</dbReference>
<feature type="region of interest" description="Disordered" evidence="3">
    <location>
        <begin position="541"/>
        <end position="579"/>
    </location>
</feature>
<dbReference type="InterPro" id="IPR050445">
    <property type="entry name" value="Bact_polysacc_biosynth/exp"/>
</dbReference>
<gene>
    <name evidence="5" type="ORF">ATL42_0157</name>
</gene>